<name>A0ACB5SZG4_AMBMO</name>
<gene>
    <name evidence="1" type="ORF">Amon02_000287500</name>
</gene>
<organism evidence="1 2">
    <name type="scientific">Ambrosiozyma monospora</name>
    <name type="common">Yeast</name>
    <name type="synonym">Endomycopsis monosporus</name>
    <dbReference type="NCBI Taxonomy" id="43982"/>
    <lineage>
        <taxon>Eukaryota</taxon>
        <taxon>Fungi</taxon>
        <taxon>Dikarya</taxon>
        <taxon>Ascomycota</taxon>
        <taxon>Saccharomycotina</taxon>
        <taxon>Pichiomycetes</taxon>
        <taxon>Pichiales</taxon>
        <taxon>Pichiaceae</taxon>
        <taxon>Ambrosiozyma</taxon>
    </lineage>
</organism>
<proteinExistence type="predicted"/>
<accession>A0ACB5SZG4</accession>
<evidence type="ECO:0000313" key="2">
    <source>
        <dbReference type="Proteomes" id="UP001165064"/>
    </source>
</evidence>
<protein>
    <submittedName>
        <fullName evidence="1">Unnamed protein product</fullName>
    </submittedName>
</protein>
<sequence>MPSCASSTVGTGSCKNSADFQKLEYAYEKLSDRYEDMKKERYNLSIKMNNKFKSVYGSSGAGKAQLWIRKASS</sequence>
<comment type="caution">
    <text evidence="1">The sequence shown here is derived from an EMBL/GenBank/DDBJ whole genome shotgun (WGS) entry which is preliminary data.</text>
</comment>
<dbReference type="EMBL" id="BSXS01001724">
    <property type="protein sequence ID" value="GME77061.1"/>
    <property type="molecule type" value="Genomic_DNA"/>
</dbReference>
<keyword evidence="2" id="KW-1185">Reference proteome</keyword>
<reference evidence="1" key="1">
    <citation type="submission" date="2023-04" db="EMBL/GenBank/DDBJ databases">
        <title>Ambrosiozyma monospora NBRC 10751.</title>
        <authorList>
            <person name="Ichikawa N."/>
            <person name="Sato H."/>
            <person name="Tonouchi N."/>
        </authorList>
    </citation>
    <scope>NUCLEOTIDE SEQUENCE</scope>
    <source>
        <strain evidence="1">NBRC 10751</strain>
    </source>
</reference>
<evidence type="ECO:0000313" key="1">
    <source>
        <dbReference type="EMBL" id="GME77061.1"/>
    </source>
</evidence>
<dbReference type="Proteomes" id="UP001165064">
    <property type="component" value="Unassembled WGS sequence"/>
</dbReference>